<feature type="non-terminal residue" evidence="1">
    <location>
        <position position="88"/>
    </location>
</feature>
<proteinExistence type="predicted"/>
<evidence type="ECO:0000313" key="1">
    <source>
        <dbReference type="EMBL" id="KAF0746503.1"/>
    </source>
</evidence>
<protein>
    <submittedName>
        <fullName evidence="1">Uncharacterized protein</fullName>
    </submittedName>
</protein>
<organism evidence="1 2">
    <name type="scientific">Aphanomyces astaci</name>
    <name type="common">Crayfish plague agent</name>
    <dbReference type="NCBI Taxonomy" id="112090"/>
    <lineage>
        <taxon>Eukaryota</taxon>
        <taxon>Sar</taxon>
        <taxon>Stramenopiles</taxon>
        <taxon>Oomycota</taxon>
        <taxon>Saprolegniomycetes</taxon>
        <taxon>Saprolegniales</taxon>
        <taxon>Verrucalvaceae</taxon>
        <taxon>Aphanomyces</taxon>
    </lineage>
</organism>
<gene>
    <name evidence="1" type="ORF">AaE_008100</name>
</gene>
<accession>A0A6A5AFS4</accession>
<comment type="caution">
    <text evidence="1">The sequence shown here is derived from an EMBL/GenBank/DDBJ whole genome shotgun (WGS) entry which is preliminary data.</text>
</comment>
<name>A0A6A5AFS4_APHAT</name>
<reference evidence="1 2" key="1">
    <citation type="submission" date="2019-06" db="EMBL/GenBank/DDBJ databases">
        <title>Genomics analysis of Aphanomyces spp. identifies a new class of oomycete effector associated with host adaptation.</title>
        <authorList>
            <person name="Gaulin E."/>
        </authorList>
    </citation>
    <scope>NUCLEOTIDE SEQUENCE [LARGE SCALE GENOMIC DNA]</scope>
    <source>
        <strain evidence="1 2">E</strain>
    </source>
</reference>
<dbReference type="EMBL" id="VJMI01013938">
    <property type="protein sequence ID" value="KAF0746503.1"/>
    <property type="molecule type" value="Genomic_DNA"/>
</dbReference>
<dbReference type="AlphaFoldDB" id="A0A6A5AFS4"/>
<dbReference type="Proteomes" id="UP000469452">
    <property type="component" value="Unassembled WGS sequence"/>
</dbReference>
<evidence type="ECO:0000313" key="2">
    <source>
        <dbReference type="Proteomes" id="UP000469452"/>
    </source>
</evidence>
<sequence>MSIRYPVVGSECVQETAQVWRRQTQRPQRERHLLATEAASLGVVQLLTCPYEGGFEVVRDGKRLGQERLHVQYGLTLQLWIAYHGAGC</sequence>